<dbReference type="AlphaFoldDB" id="A0A0D0TUD5"/>
<dbReference type="EMBL" id="KN847973">
    <property type="protein sequence ID" value="KIR50162.1"/>
    <property type="molecule type" value="Genomic_DNA"/>
</dbReference>
<reference evidence="1" key="1">
    <citation type="submission" date="2015-01" db="EMBL/GenBank/DDBJ databases">
        <title>The Genome Sequence of Cryptococcus gattii CA1280.</title>
        <authorList>
            <consortium name="The Broad Institute Genomics Platform"/>
            <person name="Cuomo C."/>
            <person name="Litvintseva A."/>
            <person name="Chen Y."/>
            <person name="Heitman J."/>
            <person name="Sun S."/>
            <person name="Springer D."/>
            <person name="Dromer F."/>
            <person name="Young S."/>
            <person name="Zeng Q."/>
            <person name="Gargeya S."/>
            <person name="Abouelleil A."/>
            <person name="Alvarado L."/>
            <person name="Chapman S.B."/>
            <person name="Gainer-Dewar J."/>
            <person name="Goldberg J."/>
            <person name="Griggs A."/>
            <person name="Gujja S."/>
            <person name="Hansen M."/>
            <person name="Howarth C."/>
            <person name="Imamovic A."/>
            <person name="Larimer J."/>
            <person name="Murphy C."/>
            <person name="Naylor J."/>
            <person name="Pearson M."/>
            <person name="Priest M."/>
            <person name="Roberts A."/>
            <person name="Saif S."/>
            <person name="Shea T."/>
            <person name="Sykes S."/>
            <person name="Wortman J."/>
            <person name="Nusbaum C."/>
            <person name="Birren B."/>
        </authorList>
    </citation>
    <scope>NUCLEOTIDE SEQUENCE [LARGE SCALE GENOMIC DNA]</scope>
    <source>
        <strain evidence="1">CA1280</strain>
    </source>
</reference>
<accession>A0A0D0TUD5</accession>
<organism evidence="1">
    <name type="scientific">Cryptococcus bacillisporus CA1280</name>
    <dbReference type="NCBI Taxonomy" id="1296109"/>
    <lineage>
        <taxon>Eukaryota</taxon>
        <taxon>Fungi</taxon>
        <taxon>Dikarya</taxon>
        <taxon>Basidiomycota</taxon>
        <taxon>Agaricomycotina</taxon>
        <taxon>Tremellomycetes</taxon>
        <taxon>Tremellales</taxon>
        <taxon>Cryptococcaceae</taxon>
        <taxon>Cryptococcus</taxon>
        <taxon>Cryptococcus gattii species complex</taxon>
    </lineage>
</organism>
<dbReference type="OrthoDB" id="10319822at2759"/>
<gene>
    <name evidence="1" type="ORF">I312_00093</name>
</gene>
<protein>
    <submittedName>
        <fullName evidence="1">Uncharacterized protein</fullName>
    </submittedName>
</protein>
<sequence length="262" mass="30040">MLPNTRSQRRAVLSERFGTLYQGLPSEVKAIVHWHIRDTGSKSTLFALIQTCKSLYEEFLPSLYKEVVLNKLNASAFYHGLIDESPVDDRLYDTLEEYCDTPTGPERMVGTRRKIRPLYLFRPVDRGLMQHQEAVIAICRNKGPVRFLKSPMERKLVALSRVQSLTISDADILLRTKEAQEAVLGWYTYPEHPDTVQVSPYALFRQCQSAVLERSFWAWSPHTHPVGIQCFNSSLPVRSQGYQHRPHYATASLLIAEKLPHS</sequence>
<evidence type="ECO:0000313" key="1">
    <source>
        <dbReference type="EMBL" id="KIR50162.1"/>
    </source>
</evidence>
<proteinExistence type="predicted"/>
<name>A0A0D0TUD5_CRYGA</name>
<dbReference type="HOGENOM" id="CLU_1061805_0_0_1"/>